<sequence length="174" mass="19105">MLVKAIHHYRIPSISSHVERSSQRIVAGLRLVTSGVGSGDRVPMGGSPGTASTSYLLPYNAISPLVFIFSQTCLSASLLSSTFKVPRYFFKDIQTFKSKLSSFSHKSRIISSANMFQSKMLFGAAGLYASATAFTAVWISMALPIQHGKTGPYNVHRVIKQGRRIPWKRLPKAI</sequence>
<dbReference type="Proteomes" id="UP001303373">
    <property type="component" value="Chromosome 2"/>
</dbReference>
<proteinExistence type="predicted"/>
<keyword evidence="1" id="KW-1133">Transmembrane helix</keyword>
<evidence type="ECO:0000256" key="1">
    <source>
        <dbReference type="SAM" id="Phobius"/>
    </source>
</evidence>
<evidence type="ECO:0000313" key="3">
    <source>
        <dbReference type="Proteomes" id="UP001303373"/>
    </source>
</evidence>
<organism evidence="2 3">
    <name type="scientific">Acrodontium crateriforme</name>
    <dbReference type="NCBI Taxonomy" id="150365"/>
    <lineage>
        <taxon>Eukaryota</taxon>
        <taxon>Fungi</taxon>
        <taxon>Dikarya</taxon>
        <taxon>Ascomycota</taxon>
        <taxon>Pezizomycotina</taxon>
        <taxon>Dothideomycetes</taxon>
        <taxon>Dothideomycetidae</taxon>
        <taxon>Mycosphaerellales</taxon>
        <taxon>Teratosphaeriaceae</taxon>
        <taxon>Acrodontium</taxon>
    </lineage>
</organism>
<name>A0AAQ3LZC9_9PEZI</name>
<keyword evidence="1" id="KW-0812">Transmembrane</keyword>
<dbReference type="AlphaFoldDB" id="A0AAQ3LZC9"/>
<keyword evidence="1" id="KW-0472">Membrane</keyword>
<dbReference type="EMBL" id="CP138581">
    <property type="protein sequence ID" value="WPG98841.1"/>
    <property type="molecule type" value="Genomic_DNA"/>
</dbReference>
<feature type="transmembrane region" description="Helical" evidence="1">
    <location>
        <begin position="121"/>
        <end position="143"/>
    </location>
</feature>
<protein>
    <submittedName>
        <fullName evidence="2">Uncharacterized protein</fullName>
    </submittedName>
</protein>
<keyword evidence="3" id="KW-1185">Reference proteome</keyword>
<reference evidence="2 3" key="1">
    <citation type="submission" date="2023-11" db="EMBL/GenBank/DDBJ databases">
        <title>An acidophilic fungus is an integral part of prey digestion in a carnivorous sundew plant.</title>
        <authorList>
            <person name="Tsai I.J."/>
        </authorList>
    </citation>
    <scope>NUCLEOTIDE SEQUENCE [LARGE SCALE GENOMIC DNA]</scope>
    <source>
        <strain evidence="2">169a</strain>
    </source>
</reference>
<accession>A0AAQ3LZC9</accession>
<gene>
    <name evidence="2" type="ORF">R9X50_00163900</name>
</gene>
<evidence type="ECO:0000313" key="2">
    <source>
        <dbReference type="EMBL" id="WPG98841.1"/>
    </source>
</evidence>